<keyword evidence="1" id="KW-1133">Transmembrane helix</keyword>
<reference evidence="3" key="2">
    <citation type="submission" date="2025-08" db="UniProtKB">
        <authorList>
            <consortium name="RefSeq"/>
        </authorList>
    </citation>
    <scope>IDENTIFICATION</scope>
    <source>
        <tissue evidence="3">Leaf</tissue>
    </source>
</reference>
<evidence type="ECO:0000256" key="1">
    <source>
        <dbReference type="SAM" id="Phobius"/>
    </source>
</evidence>
<evidence type="ECO:0000313" key="2">
    <source>
        <dbReference type="Proteomes" id="UP000813463"/>
    </source>
</evidence>
<dbReference type="KEGG" id="soe:110779079"/>
<feature type="transmembrane region" description="Helical" evidence="1">
    <location>
        <begin position="20"/>
        <end position="40"/>
    </location>
</feature>
<feature type="transmembrane region" description="Helical" evidence="1">
    <location>
        <begin position="52"/>
        <end position="79"/>
    </location>
</feature>
<proteinExistence type="predicted"/>
<organism evidence="2 3">
    <name type="scientific">Spinacia oleracea</name>
    <name type="common">Spinach</name>
    <dbReference type="NCBI Taxonomy" id="3562"/>
    <lineage>
        <taxon>Eukaryota</taxon>
        <taxon>Viridiplantae</taxon>
        <taxon>Streptophyta</taxon>
        <taxon>Embryophyta</taxon>
        <taxon>Tracheophyta</taxon>
        <taxon>Spermatophyta</taxon>
        <taxon>Magnoliopsida</taxon>
        <taxon>eudicotyledons</taxon>
        <taxon>Gunneridae</taxon>
        <taxon>Pentapetalae</taxon>
        <taxon>Caryophyllales</taxon>
        <taxon>Chenopodiaceae</taxon>
        <taxon>Chenopodioideae</taxon>
        <taxon>Anserineae</taxon>
        <taxon>Spinacia</taxon>
    </lineage>
</organism>
<dbReference type="RefSeq" id="XP_021839300.2">
    <property type="nucleotide sequence ID" value="XM_021983608.2"/>
</dbReference>
<reference evidence="2" key="1">
    <citation type="journal article" date="2021" name="Nat. Commun.">
        <title>Genomic analyses provide insights into spinach domestication and the genetic basis of agronomic traits.</title>
        <authorList>
            <person name="Cai X."/>
            <person name="Sun X."/>
            <person name="Xu C."/>
            <person name="Sun H."/>
            <person name="Wang X."/>
            <person name="Ge C."/>
            <person name="Zhang Z."/>
            <person name="Wang Q."/>
            <person name="Fei Z."/>
            <person name="Jiao C."/>
            <person name="Wang Q."/>
        </authorList>
    </citation>
    <scope>NUCLEOTIDE SEQUENCE [LARGE SCALE GENOMIC DNA]</scope>
    <source>
        <strain evidence="2">cv. Varoflay</strain>
    </source>
</reference>
<keyword evidence="1" id="KW-0472">Membrane</keyword>
<evidence type="ECO:0000313" key="3">
    <source>
        <dbReference type="RefSeq" id="XP_021839300.2"/>
    </source>
</evidence>
<dbReference type="Proteomes" id="UP000813463">
    <property type="component" value="Chromosome 2"/>
</dbReference>
<keyword evidence="2" id="KW-1185">Reference proteome</keyword>
<protein>
    <submittedName>
        <fullName evidence="3">Uncharacterized protein isoform X2</fullName>
    </submittedName>
</protein>
<gene>
    <name evidence="3" type="primary">LOC110779079</name>
</gene>
<keyword evidence="1" id="KW-0812">Transmembrane</keyword>
<dbReference type="AlphaFoldDB" id="A0A9R0HYW3"/>
<dbReference type="GeneID" id="110779079"/>
<accession>A0A9R0HYW3</accession>
<sequence length="305" mass="34578">MFVKLRGCKWCSSSSFLAFYFVELISLISCVMVSLVGFWVNGLGMARVMSLFSLFFVLVVGPLVCLFWVNLFWVAWYFFSVFRWVVSPYEVVVVLVKFPGTLMWEFLIQKPGIGMLGLVNKCMEVMRVNDISSFGQFWSLGGRLSLCGVRNAGGSVLGAMSREGDMCGRGFEFTLVMVVRSVMGLTNVNSHFRLAITVFVAFKTSYFNAAPHFMRIYSMLFESLLVIHAVCEQITSPLQPGRVITTLLLLSLGLKCFRFLREPPLYFPSISVFYKETIKIDFGMLLLVWQCKQSQVNNRGPSEKI</sequence>
<name>A0A9R0HYW3_SPIOL</name>